<feature type="transmembrane region" description="Helical" evidence="7">
    <location>
        <begin position="298"/>
        <end position="324"/>
    </location>
</feature>
<feature type="transmembrane region" description="Helical" evidence="7">
    <location>
        <begin position="132"/>
        <end position="154"/>
    </location>
</feature>
<dbReference type="PANTHER" id="PTHR43163">
    <property type="entry name" value="DIPEPTIDE TRANSPORT SYSTEM PERMEASE PROTEIN DPPB-RELATED"/>
    <property type="match status" value="1"/>
</dbReference>
<protein>
    <submittedName>
        <fullName evidence="9">ABC transporter permease</fullName>
    </submittedName>
</protein>
<keyword evidence="6 7" id="KW-0472">Membrane</keyword>
<evidence type="ECO:0000256" key="7">
    <source>
        <dbReference type="RuleBase" id="RU363032"/>
    </source>
</evidence>
<dbReference type="InterPro" id="IPR000515">
    <property type="entry name" value="MetI-like"/>
</dbReference>
<comment type="caution">
    <text evidence="9">The sequence shown here is derived from an EMBL/GenBank/DDBJ whole genome shotgun (WGS) entry which is preliminary data.</text>
</comment>
<evidence type="ECO:0000313" key="10">
    <source>
        <dbReference type="Proteomes" id="UP001500731"/>
    </source>
</evidence>
<reference evidence="10" key="1">
    <citation type="journal article" date="2019" name="Int. J. Syst. Evol. Microbiol.">
        <title>The Global Catalogue of Microorganisms (GCM) 10K type strain sequencing project: providing services to taxonomists for standard genome sequencing and annotation.</title>
        <authorList>
            <consortium name="The Broad Institute Genomics Platform"/>
            <consortium name="The Broad Institute Genome Sequencing Center for Infectious Disease"/>
            <person name="Wu L."/>
            <person name="Ma J."/>
        </authorList>
    </citation>
    <scope>NUCLEOTIDE SEQUENCE [LARGE SCALE GENOMIC DNA]</scope>
    <source>
        <strain evidence="10">JCM 17839</strain>
    </source>
</reference>
<dbReference type="EMBL" id="BAABGP010000026">
    <property type="protein sequence ID" value="GAA4491566.1"/>
    <property type="molecule type" value="Genomic_DNA"/>
</dbReference>
<evidence type="ECO:0000256" key="6">
    <source>
        <dbReference type="ARBA" id="ARBA00023136"/>
    </source>
</evidence>
<keyword evidence="3" id="KW-1003">Cell membrane</keyword>
<organism evidence="9 10">
    <name type="scientific">Microbacterium panaciterrae</name>
    <dbReference type="NCBI Taxonomy" id="985759"/>
    <lineage>
        <taxon>Bacteria</taxon>
        <taxon>Bacillati</taxon>
        <taxon>Actinomycetota</taxon>
        <taxon>Actinomycetes</taxon>
        <taxon>Micrococcales</taxon>
        <taxon>Microbacteriaceae</taxon>
        <taxon>Microbacterium</taxon>
    </lineage>
</organism>
<dbReference type="RefSeq" id="WP_345188831.1">
    <property type="nucleotide sequence ID" value="NZ_BAABGP010000026.1"/>
</dbReference>
<feature type="transmembrane region" description="Helical" evidence="7">
    <location>
        <begin position="12"/>
        <end position="30"/>
    </location>
</feature>
<dbReference type="PROSITE" id="PS50928">
    <property type="entry name" value="ABC_TM1"/>
    <property type="match status" value="1"/>
</dbReference>
<dbReference type="Pfam" id="PF19300">
    <property type="entry name" value="BPD_transp_1_N"/>
    <property type="match status" value="1"/>
</dbReference>
<evidence type="ECO:0000259" key="8">
    <source>
        <dbReference type="PROSITE" id="PS50928"/>
    </source>
</evidence>
<dbReference type="SUPFAM" id="SSF161098">
    <property type="entry name" value="MetI-like"/>
    <property type="match status" value="1"/>
</dbReference>
<sequence>MVRFIINRVGSLIGVLIVLSIVVFVVQRISGADPVRSYLGANSSAAAVERMREHLGLDQPLFKQYLDYVWNALHGNLGLSLSTQRPVTTELAARVPATFELAIWAITLSVIIAIVLSRLCSVRGWGGGIIRFVFFSAASAPSFLLATAGLLLFFGQLHVLPAQGRTSFPPLTGPTGFYVLDGLLDGDPLYAWDAAQHLFLPALAASIGPGIALARVLADGLDTGAKSGYAKTARSLGETEGAILFRHSLRNASSPAMSFLGVQIGLMLSSLVVVEQIFSWNGLGQYLTAAISVADLASVAAISLILGGAYVLINSIVDILLAVVDPRLRTL</sequence>
<feature type="transmembrane region" description="Helical" evidence="7">
    <location>
        <begin position="101"/>
        <end position="120"/>
    </location>
</feature>
<comment type="subcellular location">
    <subcellularLocation>
        <location evidence="1 7">Cell membrane</location>
        <topology evidence="1 7">Multi-pass membrane protein</topology>
    </subcellularLocation>
</comment>
<evidence type="ECO:0000313" key="9">
    <source>
        <dbReference type="EMBL" id="GAA4491566.1"/>
    </source>
</evidence>
<feature type="transmembrane region" description="Helical" evidence="7">
    <location>
        <begin position="256"/>
        <end position="278"/>
    </location>
</feature>
<keyword evidence="4 7" id="KW-0812">Transmembrane</keyword>
<dbReference type="Pfam" id="PF00528">
    <property type="entry name" value="BPD_transp_1"/>
    <property type="match status" value="1"/>
</dbReference>
<evidence type="ECO:0000256" key="2">
    <source>
        <dbReference type="ARBA" id="ARBA00022448"/>
    </source>
</evidence>
<feature type="domain" description="ABC transmembrane type-1" evidence="8">
    <location>
        <begin position="95"/>
        <end position="317"/>
    </location>
</feature>
<dbReference type="InterPro" id="IPR035906">
    <property type="entry name" value="MetI-like_sf"/>
</dbReference>
<dbReference type="InterPro" id="IPR045621">
    <property type="entry name" value="BPD_transp_1_N"/>
</dbReference>
<keyword evidence="5 7" id="KW-1133">Transmembrane helix</keyword>
<evidence type="ECO:0000256" key="4">
    <source>
        <dbReference type="ARBA" id="ARBA00022692"/>
    </source>
</evidence>
<dbReference type="Proteomes" id="UP001500731">
    <property type="component" value="Unassembled WGS sequence"/>
</dbReference>
<accession>A0ABP8PUH0</accession>
<gene>
    <name evidence="9" type="ORF">GCM10023171_35640</name>
</gene>
<dbReference type="CDD" id="cd06261">
    <property type="entry name" value="TM_PBP2"/>
    <property type="match status" value="1"/>
</dbReference>
<evidence type="ECO:0000256" key="3">
    <source>
        <dbReference type="ARBA" id="ARBA00022475"/>
    </source>
</evidence>
<feature type="transmembrane region" description="Helical" evidence="7">
    <location>
        <begin position="198"/>
        <end position="218"/>
    </location>
</feature>
<comment type="similarity">
    <text evidence="7">Belongs to the binding-protein-dependent transport system permease family.</text>
</comment>
<name>A0ABP8PUH0_9MICO</name>
<proteinExistence type="inferred from homology"/>
<keyword evidence="2 7" id="KW-0813">Transport</keyword>
<keyword evidence="10" id="KW-1185">Reference proteome</keyword>
<dbReference type="PANTHER" id="PTHR43163:SF6">
    <property type="entry name" value="DIPEPTIDE TRANSPORT SYSTEM PERMEASE PROTEIN DPPB-RELATED"/>
    <property type="match status" value="1"/>
</dbReference>
<evidence type="ECO:0000256" key="1">
    <source>
        <dbReference type="ARBA" id="ARBA00004651"/>
    </source>
</evidence>
<evidence type="ECO:0000256" key="5">
    <source>
        <dbReference type="ARBA" id="ARBA00022989"/>
    </source>
</evidence>
<dbReference type="Gene3D" id="1.10.3720.10">
    <property type="entry name" value="MetI-like"/>
    <property type="match status" value="1"/>
</dbReference>